<dbReference type="InterPro" id="IPR029787">
    <property type="entry name" value="Nucleotide_cyclase"/>
</dbReference>
<evidence type="ECO:0000313" key="5">
    <source>
        <dbReference type="EMBL" id="ANX05277.1"/>
    </source>
</evidence>
<dbReference type="InParanoid" id="A0A1B1YX62"/>
<dbReference type="Pfam" id="PF00990">
    <property type="entry name" value="GGDEF"/>
    <property type="match status" value="1"/>
</dbReference>
<dbReference type="CDD" id="cd01949">
    <property type="entry name" value="GGDEF"/>
    <property type="match status" value="1"/>
</dbReference>
<dbReference type="Gene3D" id="3.20.20.450">
    <property type="entry name" value="EAL domain"/>
    <property type="match status" value="1"/>
</dbReference>
<organism evidence="5 6">
    <name type="scientific">Immundisolibacter cernigliae</name>
    <dbReference type="NCBI Taxonomy" id="1810504"/>
    <lineage>
        <taxon>Bacteria</taxon>
        <taxon>Pseudomonadati</taxon>
        <taxon>Pseudomonadota</taxon>
        <taxon>Gammaproteobacteria</taxon>
        <taxon>Immundisolibacterales</taxon>
        <taxon>Immundisolibacteraceae</taxon>
        <taxon>Immundisolibacter</taxon>
    </lineage>
</organism>
<keyword evidence="6" id="KW-1185">Reference proteome</keyword>
<evidence type="ECO:0008006" key="7">
    <source>
        <dbReference type="Google" id="ProtNLM"/>
    </source>
</evidence>
<feature type="domain" description="CBS" evidence="4">
    <location>
        <begin position="265"/>
        <end position="323"/>
    </location>
</feature>
<dbReference type="CDD" id="cd04598">
    <property type="entry name" value="CBS_pair_GGDEF_EAL"/>
    <property type="match status" value="1"/>
</dbReference>
<dbReference type="KEGG" id="gbi:PG2T_14535"/>
<dbReference type="Gene3D" id="3.10.580.10">
    <property type="entry name" value="CBS-domain"/>
    <property type="match status" value="1"/>
</dbReference>
<dbReference type="InterPro" id="IPR050706">
    <property type="entry name" value="Cyclic-di-GMP_PDE-like"/>
</dbReference>
<name>A0A1B1YX62_9GAMM</name>
<dbReference type="InterPro" id="IPR046342">
    <property type="entry name" value="CBS_dom_sf"/>
</dbReference>
<protein>
    <recommendedName>
        <fullName evidence="7">Diguanylate cyclase</fullName>
    </recommendedName>
</protein>
<evidence type="ECO:0000259" key="2">
    <source>
        <dbReference type="PROSITE" id="PS50883"/>
    </source>
</evidence>
<dbReference type="Gene3D" id="3.30.70.270">
    <property type="match status" value="1"/>
</dbReference>
<accession>A0A1B1YX62</accession>
<gene>
    <name evidence="5" type="ORF">PG2T_14535</name>
</gene>
<dbReference type="CDD" id="cd01948">
    <property type="entry name" value="EAL"/>
    <property type="match status" value="1"/>
</dbReference>
<evidence type="ECO:0000259" key="3">
    <source>
        <dbReference type="PROSITE" id="PS50887"/>
    </source>
</evidence>
<evidence type="ECO:0000256" key="1">
    <source>
        <dbReference type="PROSITE-ProRule" id="PRU00703"/>
    </source>
</evidence>
<dbReference type="Pfam" id="PF00563">
    <property type="entry name" value="EAL"/>
    <property type="match status" value="1"/>
</dbReference>
<dbReference type="Pfam" id="PF00571">
    <property type="entry name" value="CBS"/>
    <property type="match status" value="1"/>
</dbReference>
<dbReference type="PANTHER" id="PTHR33121">
    <property type="entry name" value="CYCLIC DI-GMP PHOSPHODIESTERASE PDEF"/>
    <property type="match status" value="1"/>
</dbReference>
<dbReference type="InterPro" id="IPR043128">
    <property type="entry name" value="Rev_trsase/Diguanyl_cyclase"/>
</dbReference>
<feature type="domain" description="GGDEF" evidence="3">
    <location>
        <begin position="421"/>
        <end position="576"/>
    </location>
</feature>
<dbReference type="SUPFAM" id="SSF141868">
    <property type="entry name" value="EAL domain-like"/>
    <property type="match status" value="1"/>
</dbReference>
<dbReference type="SMART" id="SM00052">
    <property type="entry name" value="EAL"/>
    <property type="match status" value="1"/>
</dbReference>
<dbReference type="PROSITE" id="PS51371">
    <property type="entry name" value="CBS"/>
    <property type="match status" value="1"/>
</dbReference>
<dbReference type="SUPFAM" id="SSF54631">
    <property type="entry name" value="CBS-domain pair"/>
    <property type="match status" value="1"/>
</dbReference>
<dbReference type="EMBL" id="CP014671">
    <property type="protein sequence ID" value="ANX05277.1"/>
    <property type="molecule type" value="Genomic_DNA"/>
</dbReference>
<dbReference type="NCBIfam" id="TIGR00254">
    <property type="entry name" value="GGDEF"/>
    <property type="match status" value="1"/>
</dbReference>
<keyword evidence="1" id="KW-0129">CBS domain</keyword>
<dbReference type="InterPro" id="IPR000644">
    <property type="entry name" value="CBS_dom"/>
</dbReference>
<dbReference type="SUPFAM" id="SSF55073">
    <property type="entry name" value="Nucleotide cyclase"/>
    <property type="match status" value="1"/>
</dbReference>
<reference evidence="6" key="1">
    <citation type="submission" date="2016-03" db="EMBL/GenBank/DDBJ databases">
        <title>Complete genome sequence of Solimmundus cernigliae, representing a novel lineage of polycyclic aromatic hydrocarbon degraders within the Gammaproteobacteria.</title>
        <authorList>
            <person name="Singleton D.R."/>
            <person name="Dickey A.N."/>
            <person name="Scholl E.H."/>
            <person name="Wright F.A."/>
            <person name="Aitken M.D."/>
        </authorList>
    </citation>
    <scope>NUCLEOTIDE SEQUENCE [LARGE SCALE GENOMIC DNA]</scope>
    <source>
        <strain evidence="6">TR3.2</strain>
    </source>
</reference>
<dbReference type="PROSITE" id="PS50887">
    <property type="entry name" value="GGDEF"/>
    <property type="match status" value="1"/>
</dbReference>
<feature type="domain" description="EAL" evidence="2">
    <location>
        <begin position="1"/>
        <end position="244"/>
    </location>
</feature>
<dbReference type="STRING" id="1810504.PG2T_14535"/>
<dbReference type="InterPro" id="IPR001633">
    <property type="entry name" value="EAL_dom"/>
</dbReference>
<dbReference type="InterPro" id="IPR035919">
    <property type="entry name" value="EAL_sf"/>
</dbReference>
<dbReference type="Proteomes" id="UP000092952">
    <property type="component" value="Chromosome"/>
</dbReference>
<evidence type="ECO:0000313" key="6">
    <source>
        <dbReference type="Proteomes" id="UP000092952"/>
    </source>
</evidence>
<proteinExistence type="predicted"/>
<dbReference type="PROSITE" id="PS50883">
    <property type="entry name" value="EAL"/>
    <property type="match status" value="1"/>
</dbReference>
<dbReference type="InterPro" id="IPR000160">
    <property type="entry name" value="GGDEF_dom"/>
</dbReference>
<dbReference type="SMART" id="SM00267">
    <property type="entry name" value="GGDEF"/>
    <property type="match status" value="1"/>
</dbReference>
<evidence type="ECO:0000259" key="4">
    <source>
        <dbReference type="PROSITE" id="PS51371"/>
    </source>
</evidence>
<sequence length="586" mass="64694">MEAVIDGRRLSMLFQPIASLRGRAVVGYEALVRGPADSMMHNPLVLFGAAQHCNRVVELDLLCRELAAQRFAALNLPGLLFMNIVPALMLDPDYRPQRAIDGIVASGLPVHRVVLELSERYPLEDYSGVRRALAEYREAGLAIAIDDLGAGYASLRLWSELQPGYVKIDQHFVRGLDADPVKREFVRSMGEIARGVGAQVVAEGVETAAELLALADLGIEMAQGYHLGRPVPEPPLALPVGLFERDLPLLRDAWRWQRGQSVGELARPNPTVTPTTSMDAVSALLAKRPDVHALPVVADGRPLGLVRRGPFTDLYLSRYGRDLHGRKPIAWFMDTEPLSVEHDLQLADVSRLLTDASTSQVEHEFIVTRDRQYLGMARVIDLLRRITDLQVRNARHANPLTLLPGNVPIYECIDDLLRRRLQFAVAYCDLDHFKPFNDVYGYSRGDEVIKKLAELAVAQTDGECDLVGHIGGDDFMLVMVSADWRERCERLLAAFNAAAADFYSAEDRAAGGIWTEDRQGQRRFFSLLGLSIGVVLPDLDRCHSHHDVAALATEAKHQAKLRRGEAGGGALYIDRRRGPAVGAPAA</sequence>
<dbReference type="PANTHER" id="PTHR33121:SF76">
    <property type="entry name" value="SIGNALING PROTEIN"/>
    <property type="match status" value="1"/>
</dbReference>
<dbReference type="GO" id="GO:0071111">
    <property type="term" value="F:cyclic-guanylate-specific phosphodiesterase activity"/>
    <property type="evidence" value="ECO:0007669"/>
    <property type="project" value="InterPro"/>
</dbReference>
<dbReference type="AlphaFoldDB" id="A0A1B1YX62"/>